<dbReference type="EMBL" id="LN871598">
    <property type="protein sequence ID" value="CTQ41506.1"/>
    <property type="molecule type" value="Genomic_DNA"/>
</dbReference>
<protein>
    <submittedName>
        <fullName evidence="4">Galactose oxidase central domain</fullName>
    </submittedName>
</protein>
<keyword evidence="1" id="KW-0880">Kelch repeat</keyword>
<sequence>MRHILYIWHLLLIHHTITCIFNYRIVESALTWSEVDVGDSKLLFKDVSEFASASVSHDWFFFGGISELKYSNSLVKFNSKSNKWSNVSCGGELPCPRAGSSLTLLNNSLILFGGQNYDGTFSDLFSLDLHTFIWKKLYIAYTIESRSGHATTSDGENIYIFGGYNENGTYLNDLWQLSIDDDVANFKLIGDGIVPETENATITYVLGNIYLIGGYKNNSKKVWKFTDKWNPITPPLQINLPEGHTSIRIGHSILILGGAYNNYSISSYNDHLWVFSITTNSWTILPIFNDIKYPISAAILYDTIYILNKNGMIYNLNNVHLCGFGVDVCSGKGSCNGRICSCLPGHYGHDCGDTVVSAIELNTNESNLVGTGIFRFNSKHLMISFCVIACLYFVTKSAKKKSDDNTDPLF</sequence>
<dbReference type="OrthoDB" id="10251809at2759"/>
<dbReference type="VEuPathDB" id="PiroplasmaDB:BMR1_03g04540"/>
<dbReference type="Proteomes" id="UP000002899">
    <property type="component" value="Chromosome III"/>
</dbReference>
<keyword evidence="2" id="KW-0677">Repeat</keyword>
<dbReference type="Gene3D" id="2.120.10.80">
    <property type="entry name" value="Kelch-type beta propeller"/>
    <property type="match status" value="2"/>
</dbReference>
<dbReference type="GeneID" id="24425555"/>
<organism evidence="4 5">
    <name type="scientific">Babesia microti (strain RI)</name>
    <dbReference type="NCBI Taxonomy" id="1133968"/>
    <lineage>
        <taxon>Eukaryota</taxon>
        <taxon>Sar</taxon>
        <taxon>Alveolata</taxon>
        <taxon>Apicomplexa</taxon>
        <taxon>Aconoidasida</taxon>
        <taxon>Piroplasmida</taxon>
        <taxon>Babesiidae</taxon>
        <taxon>Babesia</taxon>
    </lineage>
</organism>
<keyword evidence="3" id="KW-0732">Signal</keyword>
<dbReference type="RefSeq" id="XP_012649517.1">
    <property type="nucleotide sequence ID" value="XM_012794063.1"/>
</dbReference>
<feature type="signal peptide" evidence="3">
    <location>
        <begin position="1"/>
        <end position="19"/>
    </location>
</feature>
<feature type="chain" id="PRO_5005494171" evidence="3">
    <location>
        <begin position="20"/>
        <end position="410"/>
    </location>
</feature>
<evidence type="ECO:0000313" key="4">
    <source>
        <dbReference type="EMBL" id="CTQ41506.1"/>
    </source>
</evidence>
<name>A0A0K3AV80_BABMR</name>
<dbReference type="InterPro" id="IPR015915">
    <property type="entry name" value="Kelch-typ_b-propeller"/>
</dbReference>
<dbReference type="KEGG" id="bmic:BMR1_03g04540"/>
<evidence type="ECO:0000256" key="3">
    <source>
        <dbReference type="SAM" id="SignalP"/>
    </source>
</evidence>
<evidence type="ECO:0000256" key="1">
    <source>
        <dbReference type="ARBA" id="ARBA00022441"/>
    </source>
</evidence>
<dbReference type="OMA" id="SQETYVF"/>
<dbReference type="PANTHER" id="PTHR46093">
    <property type="entry name" value="ACYL-COA-BINDING DOMAIN-CONTAINING PROTEIN 5"/>
    <property type="match status" value="1"/>
</dbReference>
<dbReference type="PANTHER" id="PTHR46093:SF18">
    <property type="entry name" value="FIBRONECTIN TYPE-III DOMAIN-CONTAINING PROTEIN"/>
    <property type="match status" value="1"/>
</dbReference>
<dbReference type="Pfam" id="PF24681">
    <property type="entry name" value="Kelch_KLHDC2_KLHL20_DRC7"/>
    <property type="match status" value="1"/>
</dbReference>
<dbReference type="SUPFAM" id="SSF117281">
    <property type="entry name" value="Kelch motif"/>
    <property type="match status" value="1"/>
</dbReference>
<accession>A0A0K3AV80</accession>
<gene>
    <name evidence="4" type="ORF">BMR1_03g04540</name>
</gene>
<reference evidence="4 5" key="2">
    <citation type="journal article" date="2013" name="PLoS ONE">
        <title>Whole genome mapping and re-organization of the nuclear and mitochondrial genomes of Babesia microti isolates.</title>
        <authorList>
            <person name="Cornillot E."/>
            <person name="Dassouli A."/>
            <person name="Garg A."/>
            <person name="Pachikara N."/>
            <person name="Randazzo S."/>
            <person name="Depoix D."/>
            <person name="Carcy B."/>
            <person name="Delbecq S."/>
            <person name="Frutos R."/>
            <person name="Silva J.C."/>
            <person name="Sutton R."/>
            <person name="Krause P.J."/>
            <person name="Mamoun C.B."/>
        </authorList>
    </citation>
    <scope>NUCLEOTIDE SEQUENCE [LARGE SCALE GENOMIC DNA]</scope>
    <source>
        <strain evidence="4 5">RI</strain>
    </source>
</reference>
<reference evidence="4 5" key="1">
    <citation type="journal article" date="2012" name="Nucleic Acids Res.">
        <title>Sequencing of the smallest Apicomplexan genome from the human pathogen Babesia microti.</title>
        <authorList>
            <person name="Cornillot E."/>
            <person name="Hadj-Kaddour K."/>
            <person name="Dassouli A."/>
            <person name="Noel B."/>
            <person name="Ranwez V."/>
            <person name="Vacherie B."/>
            <person name="Augagneur Y."/>
            <person name="Bres V."/>
            <person name="Duclos A."/>
            <person name="Randazzo S."/>
            <person name="Carcy B."/>
            <person name="Debierre-Grockiego F."/>
            <person name="Delbecq S."/>
            <person name="Moubri-Menage K."/>
            <person name="Shams-Eldin H."/>
            <person name="Usmani-Brown S."/>
            <person name="Bringaud F."/>
            <person name="Wincker P."/>
            <person name="Vivares C.P."/>
            <person name="Schwarz R.T."/>
            <person name="Schetters T.P."/>
            <person name="Krause P.J."/>
            <person name="Gorenflot A."/>
            <person name="Berry V."/>
            <person name="Barbe V."/>
            <person name="Ben Mamoun C."/>
        </authorList>
    </citation>
    <scope>NUCLEOTIDE SEQUENCE [LARGE SCALE GENOMIC DNA]</scope>
    <source>
        <strain evidence="4 5">RI</strain>
    </source>
</reference>
<reference evidence="4 5" key="3">
    <citation type="journal article" date="2016" name="Sci. Rep.">
        <title>Genome-wide diversity and gene expression profiling of Babesia microti isolates identify polymorphic genes that mediate host-pathogen interactions.</title>
        <authorList>
            <person name="Silva J.C."/>
            <person name="Cornillot E."/>
            <person name="McCracken C."/>
            <person name="Usmani-Brown S."/>
            <person name="Dwivedi A."/>
            <person name="Ifeonu O.O."/>
            <person name="Crabtree J."/>
            <person name="Gotia H.T."/>
            <person name="Virji A.Z."/>
            <person name="Reynes C."/>
            <person name="Colinge J."/>
            <person name="Kumar V."/>
            <person name="Lawres L."/>
            <person name="Pazzi J.E."/>
            <person name="Pablo J.V."/>
            <person name="Hung C."/>
            <person name="Brancato J."/>
            <person name="Kumari P."/>
            <person name="Orvis J."/>
            <person name="Tretina K."/>
            <person name="Chibucos M."/>
            <person name="Ott S."/>
            <person name="Sadzewicz L."/>
            <person name="Sengamalay N."/>
            <person name="Shetty A.C."/>
            <person name="Su Q."/>
            <person name="Tallon L."/>
            <person name="Fraser C.M."/>
            <person name="Frutos R."/>
            <person name="Molina D.M."/>
            <person name="Krause P.J."/>
            <person name="Ben Mamoun C."/>
        </authorList>
    </citation>
    <scope>NUCLEOTIDE SEQUENCE [LARGE SCALE GENOMIC DNA]</scope>
    <source>
        <strain evidence="4 5">RI</strain>
    </source>
</reference>
<proteinExistence type="predicted"/>
<evidence type="ECO:0000313" key="5">
    <source>
        <dbReference type="Proteomes" id="UP000002899"/>
    </source>
</evidence>
<dbReference type="AlphaFoldDB" id="A0A0K3AV80"/>
<evidence type="ECO:0000256" key="2">
    <source>
        <dbReference type="ARBA" id="ARBA00022737"/>
    </source>
</evidence>
<keyword evidence="5" id="KW-1185">Reference proteome</keyword>